<organism evidence="3 4">
    <name type="scientific">Gossypium australe</name>
    <dbReference type="NCBI Taxonomy" id="47621"/>
    <lineage>
        <taxon>Eukaryota</taxon>
        <taxon>Viridiplantae</taxon>
        <taxon>Streptophyta</taxon>
        <taxon>Embryophyta</taxon>
        <taxon>Tracheophyta</taxon>
        <taxon>Spermatophyta</taxon>
        <taxon>Magnoliopsida</taxon>
        <taxon>eudicotyledons</taxon>
        <taxon>Gunneridae</taxon>
        <taxon>Pentapetalae</taxon>
        <taxon>rosids</taxon>
        <taxon>malvids</taxon>
        <taxon>Malvales</taxon>
        <taxon>Malvaceae</taxon>
        <taxon>Malvoideae</taxon>
        <taxon>Gossypium</taxon>
    </lineage>
</organism>
<dbReference type="FunFam" id="3.30.70.270:FF:000020">
    <property type="entry name" value="Transposon Tf2-6 polyprotein-like Protein"/>
    <property type="match status" value="1"/>
</dbReference>
<evidence type="ECO:0000313" key="4">
    <source>
        <dbReference type="Proteomes" id="UP000325315"/>
    </source>
</evidence>
<dbReference type="InterPro" id="IPR043128">
    <property type="entry name" value="Rev_trsase/Diguanyl_cyclase"/>
</dbReference>
<evidence type="ECO:0000313" key="3">
    <source>
        <dbReference type="EMBL" id="KAA3487868.1"/>
    </source>
</evidence>
<accession>A0A5B6X214</accession>
<dbReference type="OrthoDB" id="1928132at2759"/>
<name>A0A5B6X214_9ROSI</name>
<dbReference type="InterPro" id="IPR043502">
    <property type="entry name" value="DNA/RNA_pol_sf"/>
</dbReference>
<feature type="domain" description="Reverse transcriptase/retrotransposon-derived protein RNase H-like" evidence="2">
    <location>
        <begin position="265"/>
        <end position="343"/>
    </location>
</feature>
<dbReference type="GO" id="GO:0003824">
    <property type="term" value="F:catalytic activity"/>
    <property type="evidence" value="ECO:0007669"/>
    <property type="project" value="UniProtKB-KW"/>
</dbReference>
<reference evidence="4" key="1">
    <citation type="journal article" date="2019" name="Plant Biotechnol. J.">
        <title>Genome sequencing of the Australian wild diploid species Gossypium australe highlights disease resistance and delayed gland morphogenesis.</title>
        <authorList>
            <person name="Cai Y."/>
            <person name="Cai X."/>
            <person name="Wang Q."/>
            <person name="Wang P."/>
            <person name="Zhang Y."/>
            <person name="Cai C."/>
            <person name="Xu Y."/>
            <person name="Wang K."/>
            <person name="Zhou Z."/>
            <person name="Wang C."/>
            <person name="Geng S."/>
            <person name="Li B."/>
            <person name="Dong Q."/>
            <person name="Hou Y."/>
            <person name="Wang H."/>
            <person name="Ai P."/>
            <person name="Liu Z."/>
            <person name="Yi F."/>
            <person name="Sun M."/>
            <person name="An G."/>
            <person name="Cheng J."/>
            <person name="Zhang Y."/>
            <person name="Shi Q."/>
            <person name="Xie Y."/>
            <person name="Shi X."/>
            <person name="Chang Y."/>
            <person name="Huang F."/>
            <person name="Chen Y."/>
            <person name="Hong S."/>
            <person name="Mi L."/>
            <person name="Sun Q."/>
            <person name="Zhang L."/>
            <person name="Zhou B."/>
            <person name="Peng R."/>
            <person name="Zhang X."/>
            <person name="Liu F."/>
        </authorList>
    </citation>
    <scope>NUCLEOTIDE SEQUENCE [LARGE SCALE GENOMIC DNA]</scope>
    <source>
        <strain evidence="4">cv. PA1801</strain>
    </source>
</reference>
<keyword evidence="1" id="KW-0511">Multifunctional enzyme</keyword>
<dbReference type="EMBL" id="SMMG02000001">
    <property type="protein sequence ID" value="KAA3487868.1"/>
    <property type="molecule type" value="Genomic_DNA"/>
</dbReference>
<evidence type="ECO:0000259" key="2">
    <source>
        <dbReference type="Pfam" id="PF17919"/>
    </source>
</evidence>
<keyword evidence="4" id="KW-1185">Reference proteome</keyword>
<dbReference type="InterPro" id="IPR050951">
    <property type="entry name" value="Retrovirus_Pol_polyprotein"/>
</dbReference>
<proteinExistence type="predicted"/>
<dbReference type="AlphaFoldDB" id="A0A5B6X214"/>
<dbReference type="PANTHER" id="PTHR37984">
    <property type="entry name" value="PROTEIN CBG26694"/>
    <property type="match status" value="1"/>
</dbReference>
<sequence length="442" mass="50304">MLNGDTLRVESDEQDRPPVVISHMLAPRYVRKGYEAYLAFVMNAKETELKIESVPIVRECPDVFPEELPRLPPVREVEFGIELAPGTVPILIAPYRMAPTELKELKAQLQELTDKGFARLSHSPWGAPVLFVKKKDGFMKLCIDYRQLNKVTVKNKNHYKGSTICLIIEGSHCVLQDRLELYAKFIKSEFWLKKVGFLGHIVSGDGVRVDLSKISAIVDWKSPKNVSEVRSFLGLAGYYRQFVEGFSMIATPMTKLLQKNVKFEWMEKCQQSFEKLKELLTKAPILVQPESGKEFVIYSDASLNRLGCVLMQEGNVIVYASRQLKPEEKNYPMHDLELAAIMTLSDDGSILAELRARLVFFQEIYEAQKDDSELQAKRVQCESGIESDFRIDLDGCLMFRDSVCVPRNDELIRKVLHEAHSGCLSVHLGSTKMYNDLKKCKG</sequence>
<gene>
    <name evidence="3" type="ORF">EPI10_031667</name>
</gene>
<dbReference type="InterPro" id="IPR041577">
    <property type="entry name" value="RT_RNaseH_2"/>
</dbReference>
<dbReference type="Gene3D" id="3.30.70.270">
    <property type="match status" value="1"/>
</dbReference>
<evidence type="ECO:0000256" key="1">
    <source>
        <dbReference type="ARBA" id="ARBA00023268"/>
    </source>
</evidence>
<comment type="caution">
    <text evidence="3">The sequence shown here is derived from an EMBL/GenBank/DDBJ whole genome shotgun (WGS) entry which is preliminary data.</text>
</comment>
<protein>
    <submittedName>
        <fullName evidence="3">Transposon Ty3-G Gag-Pol polyprotein</fullName>
    </submittedName>
</protein>
<dbReference type="SUPFAM" id="SSF56672">
    <property type="entry name" value="DNA/RNA polymerases"/>
    <property type="match status" value="1"/>
</dbReference>
<dbReference type="Proteomes" id="UP000325315">
    <property type="component" value="Unassembled WGS sequence"/>
</dbReference>
<dbReference type="Gene3D" id="3.10.10.10">
    <property type="entry name" value="HIV Type 1 Reverse Transcriptase, subunit A, domain 1"/>
    <property type="match status" value="1"/>
</dbReference>
<dbReference type="PANTHER" id="PTHR37984:SF5">
    <property type="entry name" value="PROTEIN NYNRIN-LIKE"/>
    <property type="match status" value="1"/>
</dbReference>
<dbReference type="Pfam" id="PF17919">
    <property type="entry name" value="RT_RNaseH_2"/>
    <property type="match status" value="1"/>
</dbReference>